<comment type="caution">
    <text evidence="3">The sequence shown here is derived from an EMBL/GenBank/DDBJ whole genome shotgun (WGS) entry which is preliminary data.</text>
</comment>
<reference evidence="3" key="2">
    <citation type="submission" date="2022-01" db="EMBL/GenBank/DDBJ databases">
        <authorList>
            <person name="Yamashiro T."/>
            <person name="Shiraishi A."/>
            <person name="Satake H."/>
            <person name="Nakayama K."/>
        </authorList>
    </citation>
    <scope>NUCLEOTIDE SEQUENCE</scope>
</reference>
<reference evidence="3" key="1">
    <citation type="journal article" date="2022" name="Int. J. Mol. Sci.">
        <title>Draft Genome of Tanacetum Coccineum: Genomic Comparison of Closely Related Tanacetum-Family Plants.</title>
        <authorList>
            <person name="Yamashiro T."/>
            <person name="Shiraishi A."/>
            <person name="Nakayama K."/>
            <person name="Satake H."/>
        </authorList>
    </citation>
    <scope>NUCLEOTIDE SEQUENCE</scope>
</reference>
<feature type="region of interest" description="Disordered" evidence="1">
    <location>
        <begin position="854"/>
        <end position="899"/>
    </location>
</feature>
<evidence type="ECO:0000256" key="1">
    <source>
        <dbReference type="SAM" id="MobiDB-lite"/>
    </source>
</evidence>
<evidence type="ECO:0000313" key="4">
    <source>
        <dbReference type="Proteomes" id="UP001151760"/>
    </source>
</evidence>
<accession>A0ABQ4WC50</accession>
<feature type="compositionally biased region" description="Polar residues" evidence="1">
    <location>
        <begin position="800"/>
        <end position="810"/>
    </location>
</feature>
<dbReference type="Proteomes" id="UP001151760">
    <property type="component" value="Unassembled WGS sequence"/>
</dbReference>
<dbReference type="Pfam" id="PF14223">
    <property type="entry name" value="Retrotran_gag_2"/>
    <property type="match status" value="1"/>
</dbReference>
<sequence length="1003" mass="112575">MTIGLDLPSRILEAKKEAIRVENLEAEDISSMLKKLEARADGTLCLDNRSWLPCYGDTRSLIMHESHKLKYSIHPGSDKMYHDLNMLYWWPNMKADIATYVSKCLTCAKVKAEHQRPSGLLVQPDIEKIVTTSRYVVPTSRVKVSAGRYVVPTGKDIVIVSADRTKVIPAGRTILVLVVLCLLRVDSIAMKREYWIMNSDHNLWNIVLNGNSRKKTGRDPKGNIMILPPVSVKEQIDVQRETKARTILLLSLPEDHIADFHHLDDARDIWLAVKARFRGNDESKKIRKSMLKQEFSEFRVSKSEGLHKGYDRFQKILSQLNQMQAKHENEDCNMKFLRALPPSWSQVAITLKIKGGLDYLSFDDLYNKLMTLEIDVKGGSSYDSRGTSAPTHSAFISAASTNSKLSYPDQFHLTTYTSTSSSHTASSNVMENVLHSFVAESNPQQQITYEDFDQIEKLDLEELDIKWQMAMLSVRINRFEKKAGRKIKFNNKDAARFDKKKVKCYKWSELGHFARECTGKQLDSKARYSSFKLKELDKTEEPKALLSVDSMLNWSDHEGEDVENGAAQVYGMIAGAEEDATGNATGDVTDDVSNAAAEFALMGISSQVQTCPFGCEHLYAELKKEFDNVEVLYKECYIQAKLENLNDKVKLEESNARFDKWKESSKNLVKLIYSSMSSRSKFGLGFGETFGSDDVFDPSTPSIFDTTPKDVAEKPLYDMFVKAVGMHVVPPPITGTFMPHSNNSDLDDTQFTYGSKSNNYFETNSVSNDFVSCDNSDKSSDSETTDFASGVSSIKSSSSKTNEPLASAPSSVDFKPVKFHLIKDCDFYEKQLELHNKPLWNNVAHIPSFVPKAASVPAGSRNRPTSVPAGSRNRPASVPAGSRNRSTSVPAGWKNNDARPMTRPTSHYFQHFSPLGYFNHMNMDEGRWGTALNPSAGGTVTFGGGDGRITGKGTIRTSKLNFKNVYYVEELQNFNLFSVSQICDTKNKVLFTDKECLVLSKEF</sequence>
<dbReference type="InterPro" id="IPR052160">
    <property type="entry name" value="Gypsy_RT_Integrase-like"/>
</dbReference>
<feature type="region of interest" description="Disordered" evidence="1">
    <location>
        <begin position="774"/>
        <end position="810"/>
    </location>
</feature>
<gene>
    <name evidence="3" type="ORF">Tco_0600532</name>
</gene>
<protein>
    <submittedName>
        <fullName evidence="3">Ribonuclease H-like domain-containing protein</fullName>
    </submittedName>
</protein>
<dbReference type="Gene3D" id="1.10.340.70">
    <property type="match status" value="1"/>
</dbReference>
<evidence type="ECO:0000313" key="3">
    <source>
        <dbReference type="EMBL" id="GJS50411.1"/>
    </source>
</evidence>
<feature type="compositionally biased region" description="Low complexity" evidence="1">
    <location>
        <begin position="789"/>
        <end position="799"/>
    </location>
</feature>
<dbReference type="Pfam" id="PF17921">
    <property type="entry name" value="Integrase_H2C2"/>
    <property type="match status" value="1"/>
</dbReference>
<dbReference type="InterPro" id="IPR041588">
    <property type="entry name" value="Integrase_H2C2"/>
</dbReference>
<feature type="domain" description="Integrase zinc-binding" evidence="2">
    <location>
        <begin position="58"/>
        <end position="112"/>
    </location>
</feature>
<dbReference type="EMBL" id="BQNB010008512">
    <property type="protein sequence ID" value="GJS50411.1"/>
    <property type="molecule type" value="Genomic_DNA"/>
</dbReference>
<evidence type="ECO:0000259" key="2">
    <source>
        <dbReference type="Pfam" id="PF17921"/>
    </source>
</evidence>
<name>A0ABQ4WC50_9ASTR</name>
<keyword evidence="4" id="KW-1185">Reference proteome</keyword>
<dbReference type="PANTHER" id="PTHR47266">
    <property type="entry name" value="ENDONUCLEASE-RELATED"/>
    <property type="match status" value="1"/>
</dbReference>
<proteinExistence type="predicted"/>
<organism evidence="3 4">
    <name type="scientific">Tanacetum coccineum</name>
    <dbReference type="NCBI Taxonomy" id="301880"/>
    <lineage>
        <taxon>Eukaryota</taxon>
        <taxon>Viridiplantae</taxon>
        <taxon>Streptophyta</taxon>
        <taxon>Embryophyta</taxon>
        <taxon>Tracheophyta</taxon>
        <taxon>Spermatophyta</taxon>
        <taxon>Magnoliopsida</taxon>
        <taxon>eudicotyledons</taxon>
        <taxon>Gunneridae</taxon>
        <taxon>Pentapetalae</taxon>
        <taxon>asterids</taxon>
        <taxon>campanulids</taxon>
        <taxon>Asterales</taxon>
        <taxon>Asteraceae</taxon>
        <taxon>Asteroideae</taxon>
        <taxon>Anthemideae</taxon>
        <taxon>Anthemidinae</taxon>
        <taxon>Tanacetum</taxon>
    </lineage>
</organism>